<gene>
    <name evidence="1" type="ORF">RRG08_014356</name>
</gene>
<accession>A0AAE0XNP4</accession>
<comment type="caution">
    <text evidence="1">The sequence shown here is derived from an EMBL/GenBank/DDBJ whole genome shotgun (WGS) entry which is preliminary data.</text>
</comment>
<name>A0AAE0XNP4_9GAST</name>
<evidence type="ECO:0000313" key="2">
    <source>
        <dbReference type="Proteomes" id="UP001283361"/>
    </source>
</evidence>
<evidence type="ECO:0000313" key="1">
    <source>
        <dbReference type="EMBL" id="KAK3699254.1"/>
    </source>
</evidence>
<organism evidence="1 2">
    <name type="scientific">Elysia crispata</name>
    <name type="common">lettuce slug</name>
    <dbReference type="NCBI Taxonomy" id="231223"/>
    <lineage>
        <taxon>Eukaryota</taxon>
        <taxon>Metazoa</taxon>
        <taxon>Spiralia</taxon>
        <taxon>Lophotrochozoa</taxon>
        <taxon>Mollusca</taxon>
        <taxon>Gastropoda</taxon>
        <taxon>Heterobranchia</taxon>
        <taxon>Euthyneura</taxon>
        <taxon>Panpulmonata</taxon>
        <taxon>Sacoglossa</taxon>
        <taxon>Placobranchoidea</taxon>
        <taxon>Plakobranchidae</taxon>
        <taxon>Elysia</taxon>
    </lineage>
</organism>
<reference evidence="1" key="1">
    <citation type="journal article" date="2023" name="G3 (Bethesda)">
        <title>A reference genome for the long-term kleptoplast-retaining sea slug Elysia crispata morphotype clarki.</title>
        <authorList>
            <person name="Eastman K.E."/>
            <person name="Pendleton A.L."/>
            <person name="Shaikh M.A."/>
            <person name="Suttiyut T."/>
            <person name="Ogas R."/>
            <person name="Tomko P."/>
            <person name="Gavelis G."/>
            <person name="Widhalm J.R."/>
            <person name="Wisecaver J.H."/>
        </authorList>
    </citation>
    <scope>NUCLEOTIDE SEQUENCE</scope>
    <source>
        <strain evidence="1">ECLA1</strain>
    </source>
</reference>
<dbReference type="Proteomes" id="UP001283361">
    <property type="component" value="Unassembled WGS sequence"/>
</dbReference>
<dbReference type="EMBL" id="JAWDGP010007948">
    <property type="protein sequence ID" value="KAK3699254.1"/>
    <property type="molecule type" value="Genomic_DNA"/>
</dbReference>
<protein>
    <submittedName>
        <fullName evidence="1">Uncharacterized protein</fullName>
    </submittedName>
</protein>
<sequence>MYKTTAPTMSSIPGSLERDASFKSDVVCSTLHTNSPAISTDETDWFSWYETGKLSQRKLVVHVLQEMDITADDDAGAFSGL</sequence>
<dbReference type="AlphaFoldDB" id="A0AAE0XNP4"/>
<proteinExistence type="predicted"/>
<keyword evidence="2" id="KW-1185">Reference proteome</keyword>